<dbReference type="SMART" id="SM00062">
    <property type="entry name" value="PBPb"/>
    <property type="match status" value="1"/>
</dbReference>
<proteinExistence type="predicted"/>
<dbReference type="InterPro" id="IPR001638">
    <property type="entry name" value="Solute-binding_3/MltF_N"/>
</dbReference>
<feature type="chain" id="PRO_5002868219" evidence="2">
    <location>
        <begin position="22"/>
        <end position="282"/>
    </location>
</feature>
<feature type="domain" description="Solute-binding protein family 3/N-terminal" evidence="3">
    <location>
        <begin position="41"/>
        <end position="272"/>
    </location>
</feature>
<protein>
    <submittedName>
        <fullName evidence="4">Extracellular solute-binding protein family 3</fullName>
    </submittedName>
</protein>
<evidence type="ECO:0000313" key="5">
    <source>
        <dbReference type="Proteomes" id="UP000002257"/>
    </source>
</evidence>
<keyword evidence="1 2" id="KW-0732">Signal</keyword>
<gene>
    <name evidence="4" type="ordered locus">Msil_1585</name>
</gene>
<dbReference type="SUPFAM" id="SSF53850">
    <property type="entry name" value="Periplasmic binding protein-like II"/>
    <property type="match status" value="1"/>
</dbReference>
<dbReference type="OrthoDB" id="176845at2"/>
<reference evidence="4 5" key="1">
    <citation type="journal article" date="2010" name="J. Bacteriol.">
        <title>Complete genome sequence of the aerobic facultative methanotroph Methylocella silvestris BL2.</title>
        <authorList>
            <person name="Chen Y."/>
            <person name="Crombie A."/>
            <person name="Rahman M.T."/>
            <person name="Dedysh S.N."/>
            <person name="Liesack W."/>
            <person name="Stott M.B."/>
            <person name="Alam M."/>
            <person name="Theisen A.R."/>
            <person name="Murrell J.C."/>
            <person name="Dunfield P.F."/>
        </authorList>
    </citation>
    <scope>NUCLEOTIDE SEQUENCE [LARGE SCALE GENOMIC DNA]</scope>
    <source>
        <strain evidence="5">DSM 15510 / CIP 108128 / LMG 27833 / NCIMB 13906 / BL2</strain>
    </source>
</reference>
<feature type="signal peptide" evidence="2">
    <location>
        <begin position="1"/>
        <end position="21"/>
    </location>
</feature>
<organism evidence="4 5">
    <name type="scientific">Methylocella silvestris (strain DSM 15510 / CIP 108128 / LMG 27833 / NCIMB 13906 / BL2)</name>
    <dbReference type="NCBI Taxonomy" id="395965"/>
    <lineage>
        <taxon>Bacteria</taxon>
        <taxon>Pseudomonadati</taxon>
        <taxon>Pseudomonadota</taxon>
        <taxon>Alphaproteobacteria</taxon>
        <taxon>Hyphomicrobiales</taxon>
        <taxon>Beijerinckiaceae</taxon>
        <taxon>Methylocella</taxon>
    </lineage>
</organism>
<dbReference type="RefSeq" id="WP_012590604.1">
    <property type="nucleotide sequence ID" value="NC_011666.1"/>
</dbReference>
<accession>B8EI52</accession>
<dbReference type="Proteomes" id="UP000002257">
    <property type="component" value="Chromosome"/>
</dbReference>
<dbReference type="AlphaFoldDB" id="B8EI52"/>
<evidence type="ECO:0000259" key="3">
    <source>
        <dbReference type="SMART" id="SM00062"/>
    </source>
</evidence>
<dbReference type="eggNOG" id="COG0834">
    <property type="taxonomic scope" value="Bacteria"/>
</dbReference>
<dbReference type="HOGENOM" id="CLU_056715_0_0_5"/>
<dbReference type="NCBIfam" id="TIGR03871">
    <property type="entry name" value="ABC_peri_MoxJ_2"/>
    <property type="match status" value="1"/>
</dbReference>
<evidence type="ECO:0000256" key="2">
    <source>
        <dbReference type="SAM" id="SignalP"/>
    </source>
</evidence>
<evidence type="ECO:0000256" key="1">
    <source>
        <dbReference type="ARBA" id="ARBA00022729"/>
    </source>
</evidence>
<dbReference type="EMBL" id="CP001280">
    <property type="protein sequence ID" value="ACK50534.1"/>
    <property type="molecule type" value="Genomic_DNA"/>
</dbReference>
<keyword evidence="5" id="KW-1185">Reference proteome</keyword>
<sequence>MTSRSRAFLLLVALSSAAAFGLEVRAEGADDAAIELVDPDVLRVCADPRDLPFSNEAGEGFENKIADLLAQKLGKSVAYVYYPNTTGFIRNTLNAHRCDVVMGIPQGDDIVQVTNPYYRASYAVVTKKGSDLESVESLSDPRLKGKHIGIVAGTPPATIIALNGLLPNIKSYALVVDTRADAPPVEMIKDLEAGDIDIAVLWGPIAGNFAKNAKTPLVATPLLLEKIGPRMVYRMGMGVRHSDQEWKRTLNKFIAENQTEIDAILTNYGVPLLDENDKPKTH</sequence>
<name>B8EI52_METSB</name>
<evidence type="ECO:0000313" key="4">
    <source>
        <dbReference type="EMBL" id="ACK50534.1"/>
    </source>
</evidence>
<dbReference type="PANTHER" id="PTHR35936">
    <property type="entry name" value="MEMBRANE-BOUND LYTIC MUREIN TRANSGLYCOSYLASE F"/>
    <property type="match status" value="1"/>
</dbReference>
<dbReference type="Gene3D" id="3.40.190.10">
    <property type="entry name" value="Periplasmic binding protein-like II"/>
    <property type="match status" value="2"/>
</dbReference>
<dbReference type="Pfam" id="PF00497">
    <property type="entry name" value="SBP_bac_3"/>
    <property type="match status" value="1"/>
</dbReference>
<dbReference type="KEGG" id="msl:Msil_1585"/>
<dbReference type="STRING" id="395965.Msil_1585"/>
<dbReference type="InterPro" id="IPR022448">
    <property type="entry name" value="Quinoprotein_dehydrogenase"/>
</dbReference>
<dbReference type="PANTHER" id="PTHR35936:SF17">
    <property type="entry name" value="ARGININE-BINDING EXTRACELLULAR PROTEIN ARTP"/>
    <property type="match status" value="1"/>
</dbReference>